<dbReference type="STRING" id="79604.AAY81_04120"/>
<dbReference type="EMBL" id="FOEC01000007">
    <property type="protein sequence ID" value="SEO81176.1"/>
    <property type="molecule type" value="Genomic_DNA"/>
</dbReference>
<feature type="transmembrane region" description="Helical" evidence="8">
    <location>
        <begin position="402"/>
        <end position="423"/>
    </location>
</feature>
<accession>A0A172RXK5</accession>
<feature type="transmembrane region" description="Helical" evidence="8">
    <location>
        <begin position="77"/>
        <end position="100"/>
    </location>
</feature>
<keyword evidence="7 9" id="KW-0808">Transferase</keyword>
<dbReference type="PIRSF" id="PIRSF500217">
    <property type="entry name" value="AlgI"/>
    <property type="match status" value="1"/>
</dbReference>
<dbReference type="InterPro" id="IPR028362">
    <property type="entry name" value="AlgI"/>
</dbReference>
<keyword evidence="6 7" id="KW-0472">Membrane</keyword>
<dbReference type="OrthoDB" id="139172at2"/>
<evidence type="ECO:0000256" key="8">
    <source>
        <dbReference type="SAM" id="Phobius"/>
    </source>
</evidence>
<evidence type="ECO:0000256" key="6">
    <source>
        <dbReference type="ARBA" id="ARBA00023136"/>
    </source>
</evidence>
<dbReference type="RefSeq" id="WP_066661701.1">
    <property type="nucleotide sequence ID" value="NZ_FOEC01000007.1"/>
</dbReference>
<keyword evidence="7" id="KW-0012">Acyltransferase</keyword>
<feature type="transmembrane region" description="Helical" evidence="8">
    <location>
        <begin position="7"/>
        <end position="27"/>
    </location>
</feature>
<dbReference type="Pfam" id="PF03062">
    <property type="entry name" value="MBOAT"/>
    <property type="match status" value="1"/>
</dbReference>
<dbReference type="AlphaFoldDB" id="A0A172RXK5"/>
<dbReference type="PANTHER" id="PTHR13285:SF18">
    <property type="entry name" value="PROTEIN-CYSTEINE N-PALMITOYLTRANSFERASE RASP"/>
    <property type="match status" value="1"/>
</dbReference>
<dbReference type="PATRIC" id="fig|79604.3.peg.841"/>
<dbReference type="InterPro" id="IPR051085">
    <property type="entry name" value="MB_O-acyltransferase"/>
</dbReference>
<keyword evidence="10" id="KW-1185">Reference proteome</keyword>
<dbReference type="PANTHER" id="PTHR13285">
    <property type="entry name" value="ACYLTRANSFERASE"/>
    <property type="match status" value="1"/>
</dbReference>
<dbReference type="GO" id="GO:0016746">
    <property type="term" value="F:acyltransferase activity"/>
    <property type="evidence" value="ECO:0007669"/>
    <property type="project" value="UniProtKB-KW"/>
</dbReference>
<protein>
    <submittedName>
        <fullName evidence="9">Alginate O-acetyltransferase complex protein AlgI</fullName>
    </submittedName>
</protein>
<reference evidence="10" key="1">
    <citation type="submission" date="2016-10" db="EMBL/GenBank/DDBJ databases">
        <authorList>
            <person name="Varghese N."/>
        </authorList>
    </citation>
    <scope>NUCLEOTIDE SEQUENCE [LARGE SCALE GENOMIC DNA]</scope>
    <source>
        <strain evidence="10">DSM 21843</strain>
    </source>
</reference>
<name>A0A172RXK5_9ACTN</name>
<evidence type="ECO:0000256" key="1">
    <source>
        <dbReference type="ARBA" id="ARBA00004651"/>
    </source>
</evidence>
<feature type="transmembrane region" description="Helical" evidence="8">
    <location>
        <begin position="324"/>
        <end position="341"/>
    </location>
</feature>
<proteinExistence type="inferred from homology"/>
<keyword evidence="4 8" id="KW-0812">Transmembrane</keyword>
<dbReference type="KEGG" id="ddt:AAY81_04120"/>
<feature type="transmembrane region" description="Helical" evidence="8">
    <location>
        <begin position="112"/>
        <end position="133"/>
    </location>
</feature>
<feature type="transmembrane region" description="Helical" evidence="8">
    <location>
        <begin position="435"/>
        <end position="463"/>
    </location>
</feature>
<evidence type="ECO:0000313" key="9">
    <source>
        <dbReference type="EMBL" id="SEO81176.1"/>
    </source>
</evidence>
<keyword evidence="3 7" id="KW-1003">Cell membrane</keyword>
<sequence>MVFSSLVFLFAFLSIHLVVYFFAPKHFRNPWLLISSLAFYAWGGPQYLPLIMFESLASWFFALRIQSSQSASRKRANLVVCCVVLLGLLAYFKYMMFLLGNIQFLTGVPAEIPTIILPIGISFYTFQLISYVADVYRGEVTAQPAYWKVLMYASLFHQCIAGPIIRYETVQSEIDNRRVTRKDVFYGVRRFCVGLAKKAILANSCAEVADTLLPTGVGAVFSEPTLGCWLGMVFYMFQIYFDFSAYSDMAIGLGRMVGFHYLENFNYPYMATSIKDFWRRWHISLSSFFRDYVYIPLGGSRCDEVLVVRNYCVVWFLTGLWHGASWNYIFWGLFYLGFLMLERYVIKGRIPRGLDHVYACLVVLMGWVLFRFEDMGELLSVLANMFLVGGVPLTSMEVGTLFLQNVFLLAFCIVACTNLGKVLRGKLFKMAKRNTVAGVVFGVTEAITPVVLLLLSVVSLAGATYNPFIYFQF</sequence>
<keyword evidence="5 8" id="KW-1133">Transmembrane helix</keyword>
<dbReference type="InterPro" id="IPR004299">
    <property type="entry name" value="MBOAT_fam"/>
</dbReference>
<organism evidence="9 10">
    <name type="scientific">Denitrobacterium detoxificans</name>
    <dbReference type="NCBI Taxonomy" id="79604"/>
    <lineage>
        <taxon>Bacteria</taxon>
        <taxon>Bacillati</taxon>
        <taxon>Actinomycetota</taxon>
        <taxon>Coriobacteriia</taxon>
        <taxon>Eggerthellales</taxon>
        <taxon>Eggerthellaceae</taxon>
        <taxon>Denitrobacterium</taxon>
    </lineage>
</organism>
<dbReference type="Proteomes" id="UP000182975">
    <property type="component" value="Unassembled WGS sequence"/>
</dbReference>
<dbReference type="GO" id="GO:0042121">
    <property type="term" value="P:alginic acid biosynthetic process"/>
    <property type="evidence" value="ECO:0007669"/>
    <property type="project" value="InterPro"/>
</dbReference>
<dbReference type="InterPro" id="IPR024194">
    <property type="entry name" value="Ac/AlaTfrase_AlgI/DltB"/>
</dbReference>
<evidence type="ECO:0000256" key="5">
    <source>
        <dbReference type="ARBA" id="ARBA00022989"/>
    </source>
</evidence>
<gene>
    <name evidence="9" type="ORF">SAMN02910314_01285</name>
</gene>
<dbReference type="GO" id="GO:0005886">
    <property type="term" value="C:plasma membrane"/>
    <property type="evidence" value="ECO:0007669"/>
    <property type="project" value="UniProtKB-SubCell"/>
</dbReference>
<evidence type="ECO:0000256" key="2">
    <source>
        <dbReference type="ARBA" id="ARBA00010323"/>
    </source>
</evidence>
<comment type="similarity">
    <text evidence="2 7">Belongs to the membrane-bound acyltransferase family.</text>
</comment>
<dbReference type="PIRSF" id="PIRSF016636">
    <property type="entry name" value="AlgI_DltB"/>
    <property type="match status" value="1"/>
</dbReference>
<feature type="transmembrane region" description="Helical" evidence="8">
    <location>
        <begin position="47"/>
        <end position="65"/>
    </location>
</feature>
<feature type="transmembrane region" description="Helical" evidence="8">
    <location>
        <begin position="353"/>
        <end position="370"/>
    </location>
</feature>
<evidence type="ECO:0000256" key="4">
    <source>
        <dbReference type="ARBA" id="ARBA00022692"/>
    </source>
</evidence>
<evidence type="ECO:0000313" key="10">
    <source>
        <dbReference type="Proteomes" id="UP000182975"/>
    </source>
</evidence>
<comment type="subcellular location">
    <subcellularLocation>
        <location evidence="1">Cell membrane</location>
        <topology evidence="1">Multi-pass membrane protein</topology>
    </subcellularLocation>
</comment>
<evidence type="ECO:0000256" key="3">
    <source>
        <dbReference type="ARBA" id="ARBA00022475"/>
    </source>
</evidence>
<evidence type="ECO:0000256" key="7">
    <source>
        <dbReference type="PIRNR" id="PIRNR016636"/>
    </source>
</evidence>